<organism evidence="1 2">
    <name type="scientific">Caballeronia glebae</name>
    <dbReference type="NCBI Taxonomy" id="1777143"/>
    <lineage>
        <taxon>Bacteria</taxon>
        <taxon>Pseudomonadati</taxon>
        <taxon>Pseudomonadota</taxon>
        <taxon>Betaproteobacteria</taxon>
        <taxon>Burkholderiales</taxon>
        <taxon>Burkholderiaceae</taxon>
        <taxon>Caballeronia</taxon>
    </lineage>
</organism>
<dbReference type="Proteomes" id="UP000054596">
    <property type="component" value="Unassembled WGS sequence"/>
</dbReference>
<keyword evidence="2" id="KW-1185">Reference proteome</keyword>
<comment type="caution">
    <text evidence="1">The sequence shown here is derived from an EMBL/GenBank/DDBJ whole genome shotgun (WGS) entry which is preliminary data.</text>
</comment>
<evidence type="ECO:0000313" key="2">
    <source>
        <dbReference type="Proteomes" id="UP000054596"/>
    </source>
</evidence>
<evidence type="ECO:0000313" key="1">
    <source>
        <dbReference type="EMBL" id="SAK66244.1"/>
    </source>
</evidence>
<proteinExistence type="predicted"/>
<dbReference type="EMBL" id="FCOJ02000025">
    <property type="protein sequence ID" value="SAK66244.1"/>
    <property type="molecule type" value="Genomic_DNA"/>
</dbReference>
<name>A0A158B827_9BURK</name>
<reference evidence="1" key="1">
    <citation type="submission" date="2016-01" db="EMBL/GenBank/DDBJ databases">
        <authorList>
            <person name="Peeters C."/>
        </authorList>
    </citation>
    <scope>NUCLEOTIDE SEQUENCE [LARGE SCALE GENOMIC DNA]</scope>
    <source>
        <strain evidence="1">LMG 29325</strain>
    </source>
</reference>
<accession>A0A158B827</accession>
<protein>
    <submittedName>
        <fullName evidence="1">Uncharacterized protein</fullName>
    </submittedName>
</protein>
<dbReference type="RefSeq" id="WP_143756769.1">
    <property type="nucleotide sequence ID" value="NZ_FCOJ02000025.1"/>
</dbReference>
<sequence>MQPISYDIQKDSRCGQERNRINRVYASDKPFNRRTVQRRTGLSANAATGSSSVAMTAVLADALRVVFLLCGCAADFGWACVIFASDIHCSVYVALAGAALERSATATGIKSVLGVRMVGRVFER</sequence>
<gene>
    <name evidence="1" type="ORF">AWB82_03700</name>
</gene>
<dbReference type="AlphaFoldDB" id="A0A158B827"/>